<name>A0A0F4QX39_9GAMM</name>
<dbReference type="Gene3D" id="3.60.15.10">
    <property type="entry name" value="Ribonuclease Z/Hydroxyacylglutathione hydrolase-like"/>
    <property type="match status" value="1"/>
</dbReference>
<dbReference type="Pfam" id="PF12706">
    <property type="entry name" value="Lactamase_B_2"/>
    <property type="match status" value="1"/>
</dbReference>
<dbReference type="Proteomes" id="UP000033452">
    <property type="component" value="Unassembled WGS sequence"/>
</dbReference>
<dbReference type="SUPFAM" id="SSF56281">
    <property type="entry name" value="Metallo-hydrolase/oxidoreductase"/>
    <property type="match status" value="1"/>
</dbReference>
<comment type="caution">
    <text evidence="2">The sequence shown here is derived from an EMBL/GenBank/DDBJ whole genome shotgun (WGS) entry which is preliminary data.</text>
</comment>
<dbReference type="AlphaFoldDB" id="A0A0F4QX39"/>
<gene>
    <name evidence="2" type="ORF">TW77_06485</name>
</gene>
<evidence type="ECO:0000259" key="1">
    <source>
        <dbReference type="Pfam" id="PF12706"/>
    </source>
</evidence>
<evidence type="ECO:0000313" key="2">
    <source>
        <dbReference type="EMBL" id="KJZ11157.1"/>
    </source>
</evidence>
<dbReference type="OrthoDB" id="9803916at2"/>
<protein>
    <submittedName>
        <fullName evidence="2">Beta-lactamase</fullName>
    </submittedName>
</protein>
<dbReference type="PATRIC" id="fig|43658.5.peg.1365"/>
<proteinExistence type="predicted"/>
<dbReference type="EMBL" id="JXYA01000011">
    <property type="protein sequence ID" value="KJZ11157.1"/>
    <property type="molecule type" value="Genomic_DNA"/>
</dbReference>
<dbReference type="CDD" id="cd07715">
    <property type="entry name" value="TaR3-like_MBL-fold"/>
    <property type="match status" value="1"/>
</dbReference>
<reference evidence="2 3" key="1">
    <citation type="journal article" date="2015" name="BMC Genomics">
        <title>Genome mining reveals unlocked bioactive potential of marine Gram-negative bacteria.</title>
        <authorList>
            <person name="Machado H."/>
            <person name="Sonnenschein E.C."/>
            <person name="Melchiorsen J."/>
            <person name="Gram L."/>
        </authorList>
    </citation>
    <scope>NUCLEOTIDE SEQUENCE [LARGE SCALE GENOMIC DNA]</scope>
    <source>
        <strain evidence="2 3">S2471</strain>
    </source>
</reference>
<dbReference type="InterPro" id="IPR036866">
    <property type="entry name" value="RibonucZ/Hydroxyglut_hydro"/>
</dbReference>
<feature type="domain" description="Metallo-beta-lactamase" evidence="1">
    <location>
        <begin position="38"/>
        <end position="235"/>
    </location>
</feature>
<dbReference type="PANTHER" id="PTHR42663:SF4">
    <property type="entry name" value="SLL1036 PROTEIN"/>
    <property type="match status" value="1"/>
</dbReference>
<evidence type="ECO:0000313" key="3">
    <source>
        <dbReference type="Proteomes" id="UP000033452"/>
    </source>
</evidence>
<dbReference type="RefSeq" id="WP_046004151.1">
    <property type="nucleotide sequence ID" value="NZ_JXYA01000011.1"/>
</dbReference>
<organism evidence="2 3">
    <name type="scientific">Pseudoalteromonas rubra</name>
    <dbReference type="NCBI Taxonomy" id="43658"/>
    <lineage>
        <taxon>Bacteria</taxon>
        <taxon>Pseudomonadati</taxon>
        <taxon>Pseudomonadota</taxon>
        <taxon>Gammaproteobacteria</taxon>
        <taxon>Alteromonadales</taxon>
        <taxon>Pseudoalteromonadaceae</taxon>
        <taxon>Pseudoalteromonas</taxon>
    </lineage>
</organism>
<accession>A0A0F4QX39</accession>
<dbReference type="InterPro" id="IPR001279">
    <property type="entry name" value="Metallo-B-lactamas"/>
</dbReference>
<dbReference type="PANTHER" id="PTHR42663">
    <property type="entry name" value="HYDROLASE C777.06C-RELATED-RELATED"/>
    <property type="match status" value="1"/>
</dbReference>
<keyword evidence="3" id="KW-1185">Reference proteome</keyword>
<sequence length="272" mass="30144">MKIKFYGVRGSTPTPGPTTVHYGGNTVCVTLESDAGKRIILDAGTGLRVLGQELMHVRQPFYILLSHNHWDHIQGFPFFIPAYIAKRQITIVPGVTEEHAPDAILKQMLGSYFPVPHTTLAADIQVVPQAQDHWHYECFDIQRCAMNHPGGGSAYRIAADGIDVVYATDNELNPPGLPVTSFQQWVDFVKGADYLIHDGQFVPDDYPLKHGWGHSLIKDALLLAEQGAVKHLVLISHDPDRSDTALDQIAADIKRQNRPFTTILAREGLTLP</sequence>